<reference evidence="1 2" key="2">
    <citation type="submission" date="2008-10" db="EMBL/GenBank/DDBJ databases">
        <authorList>
            <person name="Fulton L."/>
            <person name="Clifton S."/>
            <person name="Fulton B."/>
            <person name="Xu J."/>
            <person name="Minx P."/>
            <person name="Pepin K.H."/>
            <person name="Johnson M."/>
            <person name="Bhonagiri V."/>
            <person name="Nash W.E."/>
            <person name="Mardis E.R."/>
            <person name="Wilson R.K."/>
        </authorList>
    </citation>
    <scope>NUCLEOTIDE SEQUENCE [LARGE SCALE GENOMIC DNA]</scope>
    <source>
        <strain evidence="1 2">DSM 18315</strain>
    </source>
</reference>
<dbReference type="Proteomes" id="UP000005510">
    <property type="component" value="Unassembled WGS sequence"/>
</dbReference>
<proteinExistence type="predicted"/>
<organism evidence="1 2">
    <name type="scientific">Parabacteroides johnsonii DSM 18315</name>
    <dbReference type="NCBI Taxonomy" id="537006"/>
    <lineage>
        <taxon>Bacteria</taxon>
        <taxon>Pseudomonadati</taxon>
        <taxon>Bacteroidota</taxon>
        <taxon>Bacteroidia</taxon>
        <taxon>Bacteroidales</taxon>
        <taxon>Tannerellaceae</taxon>
        <taxon>Parabacteroides</taxon>
    </lineage>
</organism>
<dbReference type="STRING" id="537006.PRABACTJOHN_02198"/>
<reference evidence="1 2" key="1">
    <citation type="submission" date="2008-10" db="EMBL/GenBank/DDBJ databases">
        <title>Draft genome sequence of Parabacteroides johnsonii (DSM 18315).</title>
        <authorList>
            <person name="Sudarsanam P."/>
            <person name="Ley R."/>
            <person name="Guruge J."/>
            <person name="Turnbaugh P.J."/>
            <person name="Mahowald M."/>
            <person name="Liep D."/>
            <person name="Gordon J."/>
        </authorList>
    </citation>
    <scope>NUCLEOTIDE SEQUENCE [LARGE SCALE GENOMIC DNA]</scope>
    <source>
        <strain evidence="1 2">DSM 18315</strain>
    </source>
</reference>
<evidence type="ECO:0000313" key="2">
    <source>
        <dbReference type="Proteomes" id="UP000005510"/>
    </source>
</evidence>
<dbReference type="EMBL" id="ABYH01000246">
    <property type="protein sequence ID" value="EEC96408.1"/>
    <property type="molecule type" value="Genomic_DNA"/>
</dbReference>
<accession>B7BAY8</accession>
<dbReference type="AlphaFoldDB" id="B7BAY8"/>
<name>B7BAY8_9BACT</name>
<protein>
    <submittedName>
        <fullName evidence="1">Uncharacterized protein</fullName>
    </submittedName>
</protein>
<gene>
    <name evidence="1" type="ORF">PRABACTJOHN_02198</name>
</gene>
<comment type="caution">
    <text evidence="1">The sequence shown here is derived from an EMBL/GenBank/DDBJ whole genome shotgun (WGS) entry which is preliminary data.</text>
</comment>
<sequence length="50" mass="5956">MKIICTFVPRKRRETLLESLFLFKMQFKKGRQIAGVDLNFVILKRKISDV</sequence>
<evidence type="ECO:0000313" key="1">
    <source>
        <dbReference type="EMBL" id="EEC96408.1"/>
    </source>
</evidence>
<dbReference type="HOGENOM" id="CLU_3120795_0_0_10"/>